<keyword evidence="3" id="KW-1185">Reference proteome</keyword>
<dbReference type="Proteomes" id="UP001214638">
    <property type="component" value="Unassembled WGS sequence"/>
</dbReference>
<dbReference type="RefSeq" id="XP_067802956.1">
    <property type="nucleotide sequence ID" value="XM_067947734.1"/>
</dbReference>
<feature type="transmembrane region" description="Helical" evidence="1">
    <location>
        <begin position="238"/>
        <end position="254"/>
    </location>
</feature>
<proteinExistence type="predicted"/>
<feature type="transmembrane region" description="Helical" evidence="1">
    <location>
        <begin position="360"/>
        <end position="380"/>
    </location>
</feature>
<reference evidence="2" key="1">
    <citation type="journal article" date="2023" name="Nat. Microbiol.">
        <title>Babesia duncani multi-omics identifies virulence factors and drug targets.</title>
        <authorList>
            <person name="Singh P."/>
            <person name="Lonardi S."/>
            <person name="Liang Q."/>
            <person name="Vydyam P."/>
            <person name="Khabirova E."/>
            <person name="Fang T."/>
            <person name="Gihaz S."/>
            <person name="Thekkiniath J."/>
            <person name="Munshi M."/>
            <person name="Abel S."/>
            <person name="Ciampossin L."/>
            <person name="Batugedara G."/>
            <person name="Gupta M."/>
            <person name="Lu X.M."/>
            <person name="Lenz T."/>
            <person name="Chakravarty S."/>
            <person name="Cornillot E."/>
            <person name="Hu Y."/>
            <person name="Ma W."/>
            <person name="Gonzalez L.M."/>
            <person name="Sanchez S."/>
            <person name="Estrada K."/>
            <person name="Sanchez-Flores A."/>
            <person name="Montero E."/>
            <person name="Harb O.S."/>
            <person name="Le Roch K.G."/>
            <person name="Mamoun C.B."/>
        </authorList>
    </citation>
    <scope>NUCLEOTIDE SEQUENCE</scope>
    <source>
        <strain evidence="2">WA1</strain>
    </source>
</reference>
<sequence length="439" mass="49370">MTGLYVGETTAVINFCVFWGTALGLYVTSLVISLENCKKDIKWLGYVTPGLSIVTRLSMFLINARILYIFCCYEGANGILSMYVWFAMNGIAYSFDIVVTMKTSPERAADWAMGENMGNIFVSVLHGIINACNKFLKFCHNNEDQNLFLLFWHIVIVLIISFVTLVSWIAHLVVNVFMGSNGSTNKASNSGKSFWQCLMQGISPSIMLIVGAAFEFLLFPSISPYLVVHQSMEYKTSLMLLIVSSIGPILSWILCEDNVNKYTHFNTHWEGYAIYYHCFWLLAIPMLIVYVAFLWCLHYPGSFCDRHIRYKNPAILMACIYHFCVYTFTGLGSGAAYPNLSGSKLSGTEVEATDETNGSHAFSFVSAITMMSMVITNLGLQCYSTIYLSYVDGLKSGFSWPTEGLSGFRSYCWWLNMSLKGAFNRFRNISKTDIVKVIS</sequence>
<feature type="transmembrane region" description="Helical" evidence="1">
    <location>
        <begin position="193"/>
        <end position="218"/>
    </location>
</feature>
<accession>A0AAD9PK02</accession>
<dbReference type="KEGG" id="bdw:94337011"/>
<evidence type="ECO:0000256" key="1">
    <source>
        <dbReference type="SAM" id="Phobius"/>
    </source>
</evidence>
<feature type="transmembrane region" description="Helical" evidence="1">
    <location>
        <begin position="117"/>
        <end position="136"/>
    </location>
</feature>
<feature type="transmembrane region" description="Helical" evidence="1">
    <location>
        <begin position="148"/>
        <end position="173"/>
    </location>
</feature>
<protein>
    <submittedName>
        <fullName evidence="2">Uncharacterized protein</fullName>
    </submittedName>
</protein>
<name>A0AAD9PK02_9APIC</name>
<dbReference type="EMBL" id="JALLKP010000003">
    <property type="protein sequence ID" value="KAK2196114.1"/>
    <property type="molecule type" value="Genomic_DNA"/>
</dbReference>
<dbReference type="GeneID" id="94337011"/>
<keyword evidence="1" id="KW-0812">Transmembrane</keyword>
<evidence type="ECO:0000313" key="2">
    <source>
        <dbReference type="EMBL" id="KAK2196114.1"/>
    </source>
</evidence>
<gene>
    <name evidence="2" type="ORF">BdWA1_002714</name>
</gene>
<comment type="caution">
    <text evidence="2">The sequence shown here is derived from an EMBL/GenBank/DDBJ whole genome shotgun (WGS) entry which is preliminary data.</text>
</comment>
<evidence type="ECO:0000313" key="3">
    <source>
        <dbReference type="Proteomes" id="UP001214638"/>
    </source>
</evidence>
<feature type="transmembrane region" description="Helical" evidence="1">
    <location>
        <begin position="66"/>
        <end position="86"/>
    </location>
</feature>
<feature type="transmembrane region" description="Helical" evidence="1">
    <location>
        <begin position="318"/>
        <end position="340"/>
    </location>
</feature>
<keyword evidence="1" id="KW-1133">Transmembrane helix</keyword>
<feature type="transmembrane region" description="Helical" evidence="1">
    <location>
        <begin position="12"/>
        <end position="34"/>
    </location>
</feature>
<organism evidence="2 3">
    <name type="scientific">Babesia duncani</name>
    <dbReference type="NCBI Taxonomy" id="323732"/>
    <lineage>
        <taxon>Eukaryota</taxon>
        <taxon>Sar</taxon>
        <taxon>Alveolata</taxon>
        <taxon>Apicomplexa</taxon>
        <taxon>Aconoidasida</taxon>
        <taxon>Piroplasmida</taxon>
        <taxon>Babesiidae</taxon>
        <taxon>Babesia</taxon>
    </lineage>
</organism>
<keyword evidence="1" id="KW-0472">Membrane</keyword>
<feature type="transmembrane region" description="Helical" evidence="1">
    <location>
        <begin position="274"/>
        <end position="297"/>
    </location>
</feature>
<dbReference type="AlphaFoldDB" id="A0AAD9PK02"/>